<keyword evidence="1" id="KW-0732">Signal</keyword>
<dbReference type="STRING" id="333140.AWW68_02140"/>
<sequence length="335" mass="38689">MKRSVFYQFMRLRSAMVAFLMVLSVAVLAQDEKIRESQSVSISTTHEGKVKLKVVQKKGNDETTFEKTYESREEMQNDPDLEKYGIDKNALGFSFGGNKPQFFFHNGPAQGFWDDEDFDMSPFLDMQERMQEMMRGFGGNFAFDFDNNSFMDMDSLVKRFDFRNDNGRFFFNGEEIMDVDSLRDAMKDRFQGFRFNFDFDDWGDRGNFGSWSYGDEDDRDDVRVITRAKVMVRSANEDDKKAVGTNEMESLELRDIDFYPNPSDGRFDVELETKSDAPVQVIIVDDDGNEVFNRVGKPSDGQYVLKVDLSSQGKGIYIMKLVQNGKALTKRLVIE</sequence>
<dbReference type="Pfam" id="PF18962">
    <property type="entry name" value="Por_Secre_tail"/>
    <property type="match status" value="1"/>
</dbReference>
<dbReference type="EMBL" id="LRPC01000001">
    <property type="protein sequence ID" value="KYG77593.1"/>
    <property type="molecule type" value="Genomic_DNA"/>
</dbReference>
<organism evidence="3 4">
    <name type="scientific">Roseivirga spongicola</name>
    <dbReference type="NCBI Taxonomy" id="333140"/>
    <lineage>
        <taxon>Bacteria</taxon>
        <taxon>Pseudomonadati</taxon>
        <taxon>Bacteroidota</taxon>
        <taxon>Cytophagia</taxon>
        <taxon>Cytophagales</taxon>
        <taxon>Roseivirgaceae</taxon>
        <taxon>Roseivirga</taxon>
    </lineage>
</organism>
<dbReference type="AlphaFoldDB" id="A0A150XFV6"/>
<keyword evidence="4" id="KW-1185">Reference proteome</keyword>
<evidence type="ECO:0000259" key="2">
    <source>
        <dbReference type="Pfam" id="PF18962"/>
    </source>
</evidence>
<name>A0A150XFV6_9BACT</name>
<dbReference type="NCBIfam" id="TIGR04183">
    <property type="entry name" value="Por_Secre_tail"/>
    <property type="match status" value="1"/>
</dbReference>
<feature type="domain" description="Secretion system C-terminal sorting" evidence="2">
    <location>
        <begin position="259"/>
        <end position="334"/>
    </location>
</feature>
<dbReference type="RefSeq" id="WP_068216098.1">
    <property type="nucleotide sequence ID" value="NZ_LRPC01000001.1"/>
</dbReference>
<gene>
    <name evidence="3" type="ORF">AWW68_02140</name>
</gene>
<evidence type="ECO:0000313" key="4">
    <source>
        <dbReference type="Proteomes" id="UP000075606"/>
    </source>
</evidence>
<dbReference type="OrthoDB" id="979598at2"/>
<evidence type="ECO:0000313" key="3">
    <source>
        <dbReference type="EMBL" id="KYG77593.1"/>
    </source>
</evidence>
<reference evidence="3 4" key="1">
    <citation type="submission" date="2016-01" db="EMBL/GenBank/DDBJ databases">
        <title>Genome sequencing of Roseivirga spongicola UST030701-084.</title>
        <authorList>
            <person name="Selvaratnam C."/>
            <person name="Thevarajoo S."/>
            <person name="Goh K.M."/>
            <person name="Ee R."/>
            <person name="Chan K.-G."/>
            <person name="Chong C.S."/>
        </authorList>
    </citation>
    <scope>NUCLEOTIDE SEQUENCE [LARGE SCALE GENOMIC DNA]</scope>
    <source>
        <strain evidence="3 4">UST030701-084</strain>
    </source>
</reference>
<dbReference type="Proteomes" id="UP000075606">
    <property type="component" value="Unassembled WGS sequence"/>
</dbReference>
<comment type="caution">
    <text evidence="3">The sequence shown here is derived from an EMBL/GenBank/DDBJ whole genome shotgun (WGS) entry which is preliminary data.</text>
</comment>
<feature type="signal peptide" evidence="1">
    <location>
        <begin position="1"/>
        <end position="29"/>
    </location>
</feature>
<accession>A0A150XFV6</accession>
<feature type="chain" id="PRO_5007574601" description="Secretion system C-terminal sorting domain-containing protein" evidence="1">
    <location>
        <begin position="30"/>
        <end position="335"/>
    </location>
</feature>
<proteinExistence type="predicted"/>
<evidence type="ECO:0000256" key="1">
    <source>
        <dbReference type="SAM" id="SignalP"/>
    </source>
</evidence>
<dbReference type="InterPro" id="IPR026444">
    <property type="entry name" value="Secre_tail"/>
</dbReference>
<protein>
    <recommendedName>
        <fullName evidence="2">Secretion system C-terminal sorting domain-containing protein</fullName>
    </recommendedName>
</protein>